<dbReference type="Proteomes" id="UP001165960">
    <property type="component" value="Unassembled WGS sequence"/>
</dbReference>
<sequence>MKLANFIYLGFLLEGQACSNYKDCVNQSKLQIQECLNDIDCRCVEMGHQVACYEDCLGEEEAAKARAALVQEMMSQCRPILRAGPTPVRAKLLAPTPEPKYTREVYYDALQFEAATDPVDYYATVAVYQSMPEPGAYSNFLGPSQMGSTPPSQSPPLWPFLLVSAYFSF</sequence>
<name>A0ACC2UBL3_9FUNG</name>
<reference evidence="1" key="1">
    <citation type="submission" date="2022-04" db="EMBL/GenBank/DDBJ databases">
        <title>Genome of the entomopathogenic fungus Entomophthora muscae.</title>
        <authorList>
            <person name="Elya C."/>
            <person name="Lovett B.R."/>
            <person name="Lee E."/>
            <person name="Macias A.M."/>
            <person name="Hajek A.E."/>
            <person name="De Bivort B.L."/>
            <person name="Kasson M.T."/>
            <person name="De Fine Licht H.H."/>
            <person name="Stajich J.E."/>
        </authorList>
    </citation>
    <scope>NUCLEOTIDE SEQUENCE</scope>
    <source>
        <strain evidence="1">Berkeley</strain>
    </source>
</reference>
<organism evidence="1 2">
    <name type="scientific">Entomophthora muscae</name>
    <dbReference type="NCBI Taxonomy" id="34485"/>
    <lineage>
        <taxon>Eukaryota</taxon>
        <taxon>Fungi</taxon>
        <taxon>Fungi incertae sedis</taxon>
        <taxon>Zoopagomycota</taxon>
        <taxon>Entomophthoromycotina</taxon>
        <taxon>Entomophthoromycetes</taxon>
        <taxon>Entomophthorales</taxon>
        <taxon>Entomophthoraceae</taxon>
        <taxon>Entomophthora</taxon>
    </lineage>
</organism>
<evidence type="ECO:0000313" key="2">
    <source>
        <dbReference type="Proteomes" id="UP001165960"/>
    </source>
</evidence>
<dbReference type="EMBL" id="QTSX02000862">
    <property type="protein sequence ID" value="KAJ9084273.1"/>
    <property type="molecule type" value="Genomic_DNA"/>
</dbReference>
<evidence type="ECO:0000313" key="1">
    <source>
        <dbReference type="EMBL" id="KAJ9084273.1"/>
    </source>
</evidence>
<comment type="caution">
    <text evidence="1">The sequence shown here is derived from an EMBL/GenBank/DDBJ whole genome shotgun (WGS) entry which is preliminary data.</text>
</comment>
<keyword evidence="2" id="KW-1185">Reference proteome</keyword>
<accession>A0ACC2UBL3</accession>
<proteinExistence type="predicted"/>
<protein>
    <submittedName>
        <fullName evidence="1">Uncharacterized protein</fullName>
    </submittedName>
</protein>
<gene>
    <name evidence="1" type="ORF">DSO57_1026244</name>
</gene>